<evidence type="ECO:0000256" key="2">
    <source>
        <dbReference type="SAM" id="SignalP"/>
    </source>
</evidence>
<dbReference type="EMBL" id="GECU01023248">
    <property type="protein sequence ID" value="JAS84458.1"/>
    <property type="molecule type" value="Transcribed_RNA"/>
</dbReference>
<feature type="signal peptide" evidence="2">
    <location>
        <begin position="1"/>
        <end position="33"/>
    </location>
</feature>
<sequence length="114" mass="12485">REPIAMTTLISLAGACFVVFLLCILCGVYCVRAEKCCFNRRGDFRPTDLESEKSELDSTGRKTPKIDGVLHNPGDTMYCSTPTRRPPHTITAGGSPEAMKVRLAAMVLQPPTRV</sequence>
<feature type="non-terminal residue" evidence="3">
    <location>
        <position position="1"/>
    </location>
</feature>
<organism evidence="3">
    <name type="scientific">Homalodisca liturata</name>
    <dbReference type="NCBI Taxonomy" id="320908"/>
    <lineage>
        <taxon>Eukaryota</taxon>
        <taxon>Metazoa</taxon>
        <taxon>Ecdysozoa</taxon>
        <taxon>Arthropoda</taxon>
        <taxon>Hexapoda</taxon>
        <taxon>Insecta</taxon>
        <taxon>Pterygota</taxon>
        <taxon>Neoptera</taxon>
        <taxon>Paraneoptera</taxon>
        <taxon>Hemiptera</taxon>
        <taxon>Auchenorrhyncha</taxon>
        <taxon>Membracoidea</taxon>
        <taxon>Cicadellidae</taxon>
        <taxon>Cicadellinae</taxon>
        <taxon>Proconiini</taxon>
        <taxon>Homalodisca</taxon>
    </lineage>
</organism>
<proteinExistence type="predicted"/>
<name>A0A1B6IBZ0_9HEMI</name>
<evidence type="ECO:0000256" key="1">
    <source>
        <dbReference type="SAM" id="MobiDB-lite"/>
    </source>
</evidence>
<feature type="compositionally biased region" description="Basic and acidic residues" evidence="1">
    <location>
        <begin position="43"/>
        <end position="60"/>
    </location>
</feature>
<evidence type="ECO:0000313" key="3">
    <source>
        <dbReference type="EMBL" id="JAS84458.1"/>
    </source>
</evidence>
<feature type="chain" id="PRO_5008585070" evidence="2">
    <location>
        <begin position="34"/>
        <end position="114"/>
    </location>
</feature>
<gene>
    <name evidence="3" type="ORF">g.56393</name>
</gene>
<dbReference type="AlphaFoldDB" id="A0A1B6IBZ0"/>
<accession>A0A1B6IBZ0</accession>
<feature type="region of interest" description="Disordered" evidence="1">
    <location>
        <begin position="43"/>
        <end position="67"/>
    </location>
</feature>
<reference evidence="3" key="1">
    <citation type="submission" date="2015-11" db="EMBL/GenBank/DDBJ databases">
        <title>De novo transcriptome assembly of four potential Pierce s Disease insect vectors from Arizona vineyards.</title>
        <authorList>
            <person name="Tassone E.E."/>
        </authorList>
    </citation>
    <scope>NUCLEOTIDE SEQUENCE</scope>
</reference>
<protein>
    <submittedName>
        <fullName evidence="3">Uncharacterized protein</fullName>
    </submittedName>
</protein>
<keyword evidence="2" id="KW-0732">Signal</keyword>